<protein>
    <recommendedName>
        <fullName evidence="7">FHA domain-containing protein</fullName>
    </recommendedName>
</protein>
<dbReference type="InterPro" id="IPR008984">
    <property type="entry name" value="SMAD_FHA_dom_sf"/>
</dbReference>
<dbReference type="Gene3D" id="2.60.200.20">
    <property type="match status" value="1"/>
</dbReference>
<dbReference type="GO" id="GO:0007095">
    <property type="term" value="P:mitotic G2 DNA damage checkpoint signaling"/>
    <property type="evidence" value="ECO:0007669"/>
    <property type="project" value="InterPro"/>
</dbReference>
<dbReference type="RefSeq" id="XP_058328355.1">
    <property type="nucleotide sequence ID" value="XM_058475465.1"/>
</dbReference>
<keyword evidence="3" id="KW-0234">DNA repair</keyword>
<reference evidence="8" key="2">
    <citation type="journal article" date="2023" name="IMA Fungus">
        <title>Comparative genomic study of the Penicillium genus elucidates a diverse pangenome and 15 lateral gene transfer events.</title>
        <authorList>
            <person name="Petersen C."/>
            <person name="Sorensen T."/>
            <person name="Nielsen M.R."/>
            <person name="Sondergaard T.E."/>
            <person name="Sorensen J.L."/>
            <person name="Fitzpatrick D.A."/>
            <person name="Frisvad J.C."/>
            <person name="Nielsen K.L."/>
        </authorList>
    </citation>
    <scope>NUCLEOTIDE SEQUENCE</scope>
    <source>
        <strain evidence="8">IBT 19713</strain>
    </source>
</reference>
<dbReference type="Pfam" id="PF00498">
    <property type="entry name" value="FHA"/>
    <property type="match status" value="1"/>
</dbReference>
<dbReference type="Gene3D" id="3.40.50.10980">
    <property type="entry name" value="Nibrin, BRCT2 domain"/>
    <property type="match status" value="1"/>
</dbReference>
<dbReference type="InterPro" id="IPR040227">
    <property type="entry name" value="Nibrin-rel"/>
</dbReference>
<comment type="similarity">
    <text evidence="5">Belongs to the Nibrin family.</text>
</comment>
<organism evidence="8 9">
    <name type="scientific">Penicillium chermesinum</name>
    <dbReference type="NCBI Taxonomy" id="63820"/>
    <lineage>
        <taxon>Eukaryota</taxon>
        <taxon>Fungi</taxon>
        <taxon>Dikarya</taxon>
        <taxon>Ascomycota</taxon>
        <taxon>Pezizomycotina</taxon>
        <taxon>Eurotiomycetes</taxon>
        <taxon>Eurotiomycetidae</taxon>
        <taxon>Eurotiales</taxon>
        <taxon>Aspergillaceae</taxon>
        <taxon>Penicillium</taxon>
    </lineage>
</organism>
<feature type="compositionally biased region" description="Basic and acidic residues" evidence="6">
    <location>
        <begin position="715"/>
        <end position="726"/>
    </location>
</feature>
<keyword evidence="9" id="KW-1185">Reference proteome</keyword>
<comment type="subcellular location">
    <subcellularLocation>
        <location evidence="1">Nucleus</location>
    </subcellularLocation>
</comment>
<dbReference type="Pfam" id="PF16508">
    <property type="entry name" value="NIBRIN_BRCT_II"/>
    <property type="match status" value="1"/>
</dbReference>
<sequence length="732" mass="82329">MWVLDSPGDFLDGRRVWLRPGRKYLFGRPPAIGVHRSISEKAKSVNSVSRQHITIEVSPVTPRDGTRTHTRTNLTVTDLKSKLGTTIDGELVKGEARVLSGTEHTLKLGKSAYPLRIKWEPVVLSFSFSSKEMRAEDPLAKVRSKLEDLDIKTIIPYLVDQTTHVVQNKRNTAKGLQALINGKLIVSNAFIDALVYATTPTDFENAEAMSPLEIDFDTAWPKAIEYLPPAGNEPVTRPAEAFAPNPSRITVFEGYTFVFGDKSQFDNLQAAINNGHGKAVYFEIKDGATTAAEIVEFMNEVSGSKGIGSEREGPGGVVLVRFRSKGQHESWSIELGNEVALMTDQRVIEQREFLDAILGNDASPLCRPLPREASPEENTQPPNGPQRYPEPEPEPEPEPVPEPLNERPQRPHRTSNSPASQAPASEPMSQSQPPPSQPKAPRKFVSKMQNFDDGFDMESVPLHVSDDDDPAPVESPDEPTQRTSHARSQKVEAKIETEEDMVMDLLPGARAMKRHREETRTKRTAPAHAEPEPAPKRKRPKLDVLEAARKHREEEEQQRDAEEPDNRSQDVNIEGLRNLAIIEEMDLPLREMPVREEATSDRWDERWNGRKNFKRFRRKGEPRTRHRVQSVIVPLEEVTRKGYGIGEHYWSSNRKSPEQEQPPARTQPPEADEDPAPSRALSRSVASAAPSASPEPTPAPSIPSRTQSQKRPRSRRDSDSDEELRFRFRRKR</sequence>
<dbReference type="InterPro" id="IPR032429">
    <property type="entry name" value="Nibrin_BRCT2"/>
</dbReference>
<evidence type="ECO:0000256" key="5">
    <source>
        <dbReference type="ARBA" id="ARBA00044757"/>
    </source>
</evidence>
<feature type="domain" description="FHA" evidence="7">
    <location>
        <begin position="24"/>
        <end position="92"/>
    </location>
</feature>
<comment type="caution">
    <text evidence="8">The sequence shown here is derived from an EMBL/GenBank/DDBJ whole genome shotgun (WGS) entry which is preliminary data.</text>
</comment>
<evidence type="ECO:0000259" key="7">
    <source>
        <dbReference type="PROSITE" id="PS50006"/>
    </source>
</evidence>
<dbReference type="OrthoDB" id="552194at2759"/>
<evidence type="ECO:0000256" key="3">
    <source>
        <dbReference type="ARBA" id="ARBA00023204"/>
    </source>
</evidence>
<dbReference type="PROSITE" id="PS50006">
    <property type="entry name" value="FHA_DOMAIN"/>
    <property type="match status" value="1"/>
</dbReference>
<keyword evidence="4" id="KW-0539">Nucleus</keyword>
<feature type="region of interest" description="Disordered" evidence="6">
    <location>
        <begin position="647"/>
        <end position="732"/>
    </location>
</feature>
<accession>A0A9W9TJK9</accession>
<evidence type="ECO:0000256" key="4">
    <source>
        <dbReference type="ARBA" id="ARBA00023242"/>
    </source>
</evidence>
<feature type="region of interest" description="Disordered" evidence="6">
    <location>
        <begin position="365"/>
        <end position="575"/>
    </location>
</feature>
<dbReference type="PANTHER" id="PTHR12162:SF0">
    <property type="entry name" value="NIBRIN"/>
    <property type="match status" value="1"/>
</dbReference>
<gene>
    <name evidence="8" type="ORF">N7468_006169</name>
</gene>
<proteinExistence type="inferred from homology"/>
<dbReference type="InterPro" id="IPR043014">
    <property type="entry name" value="Nibrin_BRCT2_sf"/>
</dbReference>
<dbReference type="PANTHER" id="PTHR12162">
    <property type="entry name" value="NIBRIN-RELATED"/>
    <property type="match status" value="1"/>
</dbReference>
<evidence type="ECO:0000256" key="1">
    <source>
        <dbReference type="ARBA" id="ARBA00004123"/>
    </source>
</evidence>
<reference evidence="8" key="1">
    <citation type="submission" date="2022-11" db="EMBL/GenBank/DDBJ databases">
        <authorList>
            <person name="Petersen C."/>
        </authorList>
    </citation>
    <scope>NUCLEOTIDE SEQUENCE</scope>
    <source>
        <strain evidence="8">IBT 19713</strain>
    </source>
</reference>
<feature type="compositionally biased region" description="Low complexity" evidence="6">
    <location>
        <begin position="415"/>
        <end position="431"/>
    </location>
</feature>
<dbReference type="GO" id="GO:0000724">
    <property type="term" value="P:double-strand break repair via homologous recombination"/>
    <property type="evidence" value="ECO:0007669"/>
    <property type="project" value="TreeGrafter"/>
</dbReference>
<dbReference type="Proteomes" id="UP001150941">
    <property type="component" value="Unassembled WGS sequence"/>
</dbReference>
<evidence type="ECO:0000313" key="8">
    <source>
        <dbReference type="EMBL" id="KAJ5224944.1"/>
    </source>
</evidence>
<evidence type="ECO:0000256" key="6">
    <source>
        <dbReference type="SAM" id="MobiDB-lite"/>
    </source>
</evidence>
<feature type="compositionally biased region" description="Basic and acidic residues" evidence="6">
    <location>
        <begin position="529"/>
        <end position="568"/>
    </location>
</feature>
<dbReference type="GO" id="GO:0003684">
    <property type="term" value="F:damaged DNA binding"/>
    <property type="evidence" value="ECO:0007669"/>
    <property type="project" value="TreeGrafter"/>
</dbReference>
<dbReference type="InterPro" id="IPR000253">
    <property type="entry name" value="FHA_dom"/>
</dbReference>
<dbReference type="SUPFAM" id="SSF49879">
    <property type="entry name" value="SMAD/FHA domain"/>
    <property type="match status" value="1"/>
</dbReference>
<feature type="compositionally biased region" description="Acidic residues" evidence="6">
    <location>
        <begin position="466"/>
        <end position="477"/>
    </location>
</feature>
<keyword evidence="2" id="KW-0227">DNA damage</keyword>
<dbReference type="GO" id="GO:0030870">
    <property type="term" value="C:Mre11 complex"/>
    <property type="evidence" value="ECO:0007669"/>
    <property type="project" value="InterPro"/>
</dbReference>
<dbReference type="AlphaFoldDB" id="A0A9W9TJK9"/>
<dbReference type="EMBL" id="JAPQKS010000005">
    <property type="protein sequence ID" value="KAJ5224944.1"/>
    <property type="molecule type" value="Genomic_DNA"/>
</dbReference>
<name>A0A9W9TJK9_9EURO</name>
<evidence type="ECO:0000313" key="9">
    <source>
        <dbReference type="Proteomes" id="UP001150941"/>
    </source>
</evidence>
<dbReference type="GeneID" id="83202768"/>
<evidence type="ECO:0000256" key="2">
    <source>
        <dbReference type="ARBA" id="ARBA00022763"/>
    </source>
</evidence>
<feature type="compositionally biased region" description="Low complexity" evidence="6">
    <location>
        <begin position="677"/>
        <end position="692"/>
    </location>
</feature>